<dbReference type="NCBIfam" id="TIGR00072">
    <property type="entry name" value="hydrog_prot"/>
    <property type="match status" value="1"/>
</dbReference>
<dbReference type="InterPro" id="IPR023430">
    <property type="entry name" value="Pept_HybD-like_dom_sf"/>
</dbReference>
<dbReference type="PRINTS" id="PR00446">
    <property type="entry name" value="HYDRGNUPTAKE"/>
</dbReference>
<proteinExistence type="inferred from homology"/>
<keyword evidence="4" id="KW-0378">Hydrolase</keyword>
<gene>
    <name evidence="5" type="primary">mvhP</name>
    <name evidence="5" type="ORF">DPPLL_00660</name>
</gene>
<name>A0ABN6M1M8_9BACT</name>
<dbReference type="CDD" id="cd00518">
    <property type="entry name" value="H2MP"/>
    <property type="match status" value="1"/>
</dbReference>
<dbReference type="RefSeq" id="WP_284152837.1">
    <property type="nucleotide sequence ID" value="NZ_AP025516.1"/>
</dbReference>
<evidence type="ECO:0000313" key="5">
    <source>
        <dbReference type="EMBL" id="BDD85701.1"/>
    </source>
</evidence>
<keyword evidence="2" id="KW-0645">Protease</keyword>
<dbReference type="InterPro" id="IPR000671">
    <property type="entry name" value="Peptidase_A31"/>
</dbReference>
<comment type="similarity">
    <text evidence="1">Belongs to the peptidase A31 family.</text>
</comment>
<evidence type="ECO:0000313" key="6">
    <source>
        <dbReference type="Proteomes" id="UP000830055"/>
    </source>
</evidence>
<dbReference type="Gene3D" id="3.40.50.1450">
    <property type="entry name" value="HybD-like"/>
    <property type="match status" value="1"/>
</dbReference>
<dbReference type="Pfam" id="PF01750">
    <property type="entry name" value="HycI"/>
    <property type="match status" value="1"/>
</dbReference>
<accession>A0ABN6M1M8</accession>
<organism evidence="5 6">
    <name type="scientific">Desulfofustis limnaeus</name>
    <dbReference type="NCBI Taxonomy" id="2740163"/>
    <lineage>
        <taxon>Bacteria</taxon>
        <taxon>Pseudomonadati</taxon>
        <taxon>Thermodesulfobacteriota</taxon>
        <taxon>Desulfobulbia</taxon>
        <taxon>Desulfobulbales</taxon>
        <taxon>Desulfocapsaceae</taxon>
        <taxon>Desulfofustis</taxon>
    </lineage>
</organism>
<evidence type="ECO:0000256" key="4">
    <source>
        <dbReference type="ARBA" id="ARBA00022801"/>
    </source>
</evidence>
<evidence type="ECO:0000256" key="2">
    <source>
        <dbReference type="ARBA" id="ARBA00022670"/>
    </source>
</evidence>
<protein>
    <submittedName>
        <fullName evidence="5">Peptidase</fullName>
    </submittedName>
</protein>
<dbReference type="PANTHER" id="PTHR30302:SF1">
    <property type="entry name" value="HYDROGENASE 2 MATURATION PROTEASE"/>
    <property type="match status" value="1"/>
</dbReference>
<keyword evidence="3" id="KW-0064">Aspartyl protease</keyword>
<evidence type="ECO:0000256" key="3">
    <source>
        <dbReference type="ARBA" id="ARBA00022750"/>
    </source>
</evidence>
<reference evidence="5 6" key="1">
    <citation type="submission" date="2022-01" db="EMBL/GenBank/DDBJ databases">
        <title>Desulfofustis limnae sp. nov., a novel mesophilic sulfate-reducing bacterium isolated from marsh soil.</title>
        <authorList>
            <person name="Watanabe M."/>
            <person name="Takahashi A."/>
            <person name="Kojima H."/>
            <person name="Fukui M."/>
        </authorList>
    </citation>
    <scope>NUCLEOTIDE SEQUENCE [LARGE SCALE GENOMIC DNA]</scope>
    <source>
        <strain evidence="5 6">PPLL</strain>
    </source>
</reference>
<evidence type="ECO:0000256" key="1">
    <source>
        <dbReference type="ARBA" id="ARBA00006814"/>
    </source>
</evidence>
<sequence length="159" mass="17055">MKTRTLIVCIGNELVADDGVGHELHRLLVQRPLPPGVRVQLLGVGGIDLLDWLDGEDVLIVVDAVQLGQPPGTIQVMAWEEIPVSEARPVSGHGIGVKEALLVCRRLFPEKAPRAAYLVGVEGGCFNRIGVGLSEPVRQALPEAVERIVDLALRGRLPG</sequence>
<dbReference type="EMBL" id="AP025516">
    <property type="protein sequence ID" value="BDD85701.1"/>
    <property type="molecule type" value="Genomic_DNA"/>
</dbReference>
<keyword evidence="6" id="KW-1185">Reference proteome</keyword>
<dbReference type="PANTHER" id="PTHR30302">
    <property type="entry name" value="HYDROGENASE 1 MATURATION PROTEASE"/>
    <property type="match status" value="1"/>
</dbReference>
<dbReference type="Proteomes" id="UP000830055">
    <property type="component" value="Chromosome"/>
</dbReference>
<dbReference type="SUPFAM" id="SSF53163">
    <property type="entry name" value="HybD-like"/>
    <property type="match status" value="1"/>
</dbReference>